<reference evidence="3" key="1">
    <citation type="submission" date="2019-01" db="EMBL/GenBank/DDBJ databases">
        <title>Anaerobic oxidation of ethane by archaea from a marine hydrocarbon seep.</title>
        <authorList>
            <person name="Musat F."/>
        </authorList>
    </citation>
    <scope>NUCLEOTIDE SEQUENCE [LARGE SCALE GENOMIC DNA]</scope>
</reference>
<gene>
    <name evidence="2" type="ORF">AEth_01421</name>
</gene>
<accession>A0A8B3S2D7</accession>
<feature type="transmembrane region" description="Helical" evidence="1">
    <location>
        <begin position="90"/>
        <end position="114"/>
    </location>
</feature>
<evidence type="ECO:0000313" key="2">
    <source>
        <dbReference type="EMBL" id="RZB29164.1"/>
    </source>
</evidence>
<dbReference type="EMBL" id="RPGO01000031">
    <property type="protein sequence ID" value="RZB29164.1"/>
    <property type="molecule type" value="Genomic_DNA"/>
</dbReference>
<keyword evidence="1" id="KW-0812">Transmembrane</keyword>
<evidence type="ECO:0000313" key="3">
    <source>
        <dbReference type="Proteomes" id="UP000291831"/>
    </source>
</evidence>
<keyword evidence="1" id="KW-0472">Membrane</keyword>
<dbReference type="Proteomes" id="UP000291831">
    <property type="component" value="Unassembled WGS sequence"/>
</dbReference>
<name>A0A8B3S2D7_9EURY</name>
<evidence type="ECO:0000256" key="1">
    <source>
        <dbReference type="SAM" id="Phobius"/>
    </source>
</evidence>
<organism evidence="2 3">
    <name type="scientific">Candidatus Argoarchaeum ethanivorans</name>
    <dbReference type="NCBI Taxonomy" id="2608793"/>
    <lineage>
        <taxon>Archaea</taxon>
        <taxon>Methanobacteriati</taxon>
        <taxon>Methanobacteriota</taxon>
        <taxon>Stenosarchaea group</taxon>
        <taxon>Methanomicrobia</taxon>
        <taxon>Methanosarcinales</taxon>
        <taxon>Methanosarcinales incertae sedis</taxon>
        <taxon>GOM Arc I cluster</taxon>
        <taxon>Candidatus Argoarchaeum</taxon>
    </lineage>
</organism>
<dbReference type="AlphaFoldDB" id="A0A8B3S2D7"/>
<sequence length="123" mass="13956">MSTLVPVPTGLHLHAVYRNVVFYYFVKDETRFVPTSITLIRISMESLSNDTDEYAIELCKKLAGDTFPLMFEPGPPQKTLCEMIIAKNGAVGYLMITAMFLTPIGILPLSFADIRRKLWQLIR</sequence>
<keyword evidence="1" id="KW-1133">Transmembrane helix</keyword>
<comment type="caution">
    <text evidence="2">The sequence shown here is derived from an EMBL/GenBank/DDBJ whole genome shotgun (WGS) entry which is preliminary data.</text>
</comment>
<protein>
    <submittedName>
        <fullName evidence="2">Uncharacterized protein</fullName>
    </submittedName>
</protein>
<proteinExistence type="predicted"/>